<dbReference type="AlphaFoldDB" id="A0A1E5JMD1"/>
<dbReference type="Proteomes" id="UP000095229">
    <property type="component" value="Unassembled WGS sequence"/>
</dbReference>
<dbReference type="GO" id="GO:0004672">
    <property type="term" value="F:protein kinase activity"/>
    <property type="evidence" value="ECO:0007669"/>
    <property type="project" value="InterPro"/>
</dbReference>
<dbReference type="EMBL" id="LSOG01000089">
    <property type="protein sequence ID" value="OEH45716.1"/>
    <property type="molecule type" value="Genomic_DNA"/>
</dbReference>
<evidence type="ECO:0000259" key="2">
    <source>
        <dbReference type="PROSITE" id="PS50011"/>
    </source>
</evidence>
<dbReference type="RefSeq" id="WP_058516468.1">
    <property type="nucleotide sequence ID" value="NZ_CAAAIE010000002.1"/>
</dbReference>
<dbReference type="InterPro" id="IPR000719">
    <property type="entry name" value="Prot_kinase_dom"/>
</dbReference>
<feature type="domain" description="Protein kinase" evidence="2">
    <location>
        <begin position="185"/>
        <end position="450"/>
    </location>
</feature>
<evidence type="ECO:0000256" key="1">
    <source>
        <dbReference type="SAM" id="MobiDB-lite"/>
    </source>
</evidence>
<evidence type="ECO:0000313" key="4">
    <source>
        <dbReference type="Proteomes" id="UP000095229"/>
    </source>
</evidence>
<sequence>MFAKITGFIRQKPKLPPKREMQSLTPFEPGALPPKDIERFTTEINILIDNYNLEINDAEKRDFLKQIQTKIQEFDCKYRQKHFAESPAYREAHAFLFKEIQHQYASLGVTSLVTSPSHSSPLSELIANMSPEKADKLLDILVNNTSKGLTKAELVAKDFKKELVNLYEKSDKSPEAEAFRKFLKEHEISYLGGGNSKNFKITNISDNSELVLKVDYRLSMPRNVETHLREKLQDRFIPLHTDRMATCLDRATGDTITRSIQVTEYCGGGSVVDHRQQLKKWTEVEKFTGDIFEQMARTLLDIQEAGCMFPDSKLTNWLIDDLDQVQMGDTKSFVFTDEKGKYRLGLPQNAYGSFLDTKGFRPPEFDDLIAYPKETTLDADAVHAYILGKNLYIYAAGKVPQGHDGAKFDFTPQIFSMINGPAYKELIVGLVNPDPAKRMPVREALDRLFLINNPEFKDVFTELKALKFGKDDKMMRQYINEKQELINGTYGREARQTILLDLQRTVSALKAEDGPVQKIRSEISKFREGVGPFTVGKNAKAERIEREMSKLSVEERLHFFDSPKSQEVMKALASHRHWGKGGKVYFTENHEIDSKKAAKSFQDFKKQFHEQIKPKHQKAKEEDLTERDENTRSIEFK</sequence>
<evidence type="ECO:0000313" key="3">
    <source>
        <dbReference type="EMBL" id="OEH45716.1"/>
    </source>
</evidence>
<accession>A0A1E5JMD1</accession>
<comment type="caution">
    <text evidence="3">The sequence shown here is derived from an EMBL/GenBank/DDBJ whole genome shotgun (WGS) entry which is preliminary data.</text>
</comment>
<dbReference type="InterPro" id="IPR011009">
    <property type="entry name" value="Kinase-like_dom_sf"/>
</dbReference>
<dbReference type="OrthoDB" id="5650925at2"/>
<proteinExistence type="predicted"/>
<dbReference type="GO" id="GO:0005524">
    <property type="term" value="F:ATP binding"/>
    <property type="evidence" value="ECO:0007669"/>
    <property type="project" value="InterPro"/>
</dbReference>
<dbReference type="STRING" id="45071.Lpar_0538"/>
<dbReference type="SUPFAM" id="SSF56112">
    <property type="entry name" value="Protein kinase-like (PK-like)"/>
    <property type="match status" value="1"/>
</dbReference>
<dbReference type="PROSITE" id="PS50011">
    <property type="entry name" value="PROTEIN_KINASE_DOM"/>
    <property type="match status" value="1"/>
</dbReference>
<gene>
    <name evidence="3" type="ORF">lpari_03446</name>
</gene>
<feature type="region of interest" description="Disordered" evidence="1">
    <location>
        <begin position="606"/>
        <end position="637"/>
    </location>
</feature>
<reference evidence="3 4" key="1">
    <citation type="submission" date="2016-02" db="EMBL/GenBank/DDBJ databases">
        <title>Secondary metabolites in Legionella.</title>
        <authorList>
            <person name="Tobias N.J."/>
            <person name="Bode H.B."/>
        </authorList>
    </citation>
    <scope>NUCLEOTIDE SEQUENCE [LARGE SCALE GENOMIC DNA]</scope>
    <source>
        <strain evidence="3 4">DSM 19216</strain>
    </source>
</reference>
<dbReference type="Gene3D" id="1.10.510.10">
    <property type="entry name" value="Transferase(Phosphotransferase) domain 1"/>
    <property type="match status" value="1"/>
</dbReference>
<protein>
    <recommendedName>
        <fullName evidence="2">Protein kinase domain-containing protein</fullName>
    </recommendedName>
</protein>
<keyword evidence="4" id="KW-1185">Reference proteome</keyword>
<dbReference type="PATRIC" id="fig|45071.6.peg.592"/>
<name>A0A1E5JMD1_9GAMM</name>
<organism evidence="3 4">
    <name type="scientific">Legionella parisiensis</name>
    <dbReference type="NCBI Taxonomy" id="45071"/>
    <lineage>
        <taxon>Bacteria</taxon>
        <taxon>Pseudomonadati</taxon>
        <taxon>Pseudomonadota</taxon>
        <taxon>Gammaproteobacteria</taxon>
        <taxon>Legionellales</taxon>
        <taxon>Legionellaceae</taxon>
        <taxon>Legionella</taxon>
    </lineage>
</organism>